<feature type="region of interest" description="Disordered" evidence="4">
    <location>
        <begin position="969"/>
        <end position="1000"/>
    </location>
</feature>
<feature type="compositionally biased region" description="Low complexity" evidence="4">
    <location>
        <begin position="280"/>
        <end position="293"/>
    </location>
</feature>
<keyword evidence="1 2" id="KW-0103">Bromodomain</keyword>
<feature type="compositionally biased region" description="Polar residues" evidence="4">
    <location>
        <begin position="548"/>
        <end position="558"/>
    </location>
</feature>
<feature type="compositionally biased region" description="Polar residues" evidence="4">
    <location>
        <begin position="602"/>
        <end position="625"/>
    </location>
</feature>
<dbReference type="OMA" id="FGPAFPM"/>
<proteinExistence type="predicted"/>
<dbReference type="InterPro" id="IPR001487">
    <property type="entry name" value="Bromodomain"/>
</dbReference>
<feature type="coiled-coil region" evidence="3">
    <location>
        <begin position="132"/>
        <end position="159"/>
    </location>
</feature>
<dbReference type="Pfam" id="PF00439">
    <property type="entry name" value="Bromodomain"/>
    <property type="match status" value="1"/>
</dbReference>
<feature type="compositionally biased region" description="Pro residues" evidence="4">
    <location>
        <begin position="421"/>
        <end position="432"/>
    </location>
</feature>
<feature type="compositionally biased region" description="Basic and acidic residues" evidence="4">
    <location>
        <begin position="206"/>
        <end position="217"/>
    </location>
</feature>
<dbReference type="AlphaFoldDB" id="S3D0D3"/>
<dbReference type="OrthoDB" id="21449at2759"/>
<evidence type="ECO:0000259" key="5">
    <source>
        <dbReference type="PROSITE" id="PS50014"/>
    </source>
</evidence>
<feature type="region of interest" description="Disordered" evidence="4">
    <location>
        <begin position="82"/>
        <end position="112"/>
    </location>
</feature>
<feature type="compositionally biased region" description="Low complexity" evidence="4">
    <location>
        <begin position="654"/>
        <end position="663"/>
    </location>
</feature>
<feature type="compositionally biased region" description="Polar residues" evidence="4">
    <location>
        <begin position="352"/>
        <end position="375"/>
    </location>
</feature>
<dbReference type="Proteomes" id="UP000016922">
    <property type="component" value="Unassembled WGS sequence"/>
</dbReference>
<feature type="compositionally biased region" description="Polar residues" evidence="4">
    <location>
        <begin position="441"/>
        <end position="455"/>
    </location>
</feature>
<feature type="compositionally biased region" description="Pro residues" evidence="4">
    <location>
        <begin position="294"/>
        <end position="306"/>
    </location>
</feature>
<feature type="compositionally biased region" description="Low complexity" evidence="4">
    <location>
        <begin position="326"/>
        <end position="343"/>
    </location>
</feature>
<dbReference type="PROSITE" id="PS50014">
    <property type="entry name" value="BROMODOMAIN_2"/>
    <property type="match status" value="1"/>
</dbReference>
<dbReference type="GO" id="GO:0035267">
    <property type="term" value="C:NuA4 histone acetyltransferase complex"/>
    <property type="evidence" value="ECO:0007669"/>
    <property type="project" value="TreeGrafter"/>
</dbReference>
<name>S3D0D3_GLAL2</name>
<dbReference type="KEGG" id="glz:GLAREA_03596"/>
<feature type="domain" description="Bromo" evidence="5">
    <location>
        <begin position="825"/>
        <end position="926"/>
    </location>
</feature>
<dbReference type="eggNOG" id="ENOG502S3YN">
    <property type="taxonomic scope" value="Eukaryota"/>
</dbReference>
<accession>S3D0D3</accession>
<feature type="compositionally biased region" description="Basic residues" evidence="4">
    <location>
        <begin position="782"/>
        <end position="795"/>
    </location>
</feature>
<evidence type="ECO:0000256" key="1">
    <source>
        <dbReference type="ARBA" id="ARBA00023117"/>
    </source>
</evidence>
<evidence type="ECO:0000313" key="6">
    <source>
        <dbReference type="EMBL" id="EPE30629.1"/>
    </source>
</evidence>
<dbReference type="Gene3D" id="1.20.920.10">
    <property type="entry name" value="Bromodomain-like"/>
    <property type="match status" value="1"/>
</dbReference>
<evidence type="ECO:0000256" key="4">
    <source>
        <dbReference type="SAM" id="MobiDB-lite"/>
    </source>
</evidence>
<dbReference type="GeneID" id="19462651"/>
<feature type="compositionally biased region" description="Polar residues" evidence="4">
    <location>
        <begin position="722"/>
        <end position="746"/>
    </location>
</feature>
<feature type="compositionally biased region" description="Pro residues" evidence="4">
    <location>
        <begin position="238"/>
        <end position="251"/>
    </location>
</feature>
<dbReference type="PANTHER" id="PTHR15398">
    <property type="entry name" value="BROMODOMAIN-CONTAINING PROTEIN 8"/>
    <property type="match status" value="1"/>
</dbReference>
<dbReference type="PANTHER" id="PTHR15398:SF4">
    <property type="entry name" value="BROMODOMAIN-CONTAINING PROTEIN 8 ISOFORM X1"/>
    <property type="match status" value="1"/>
</dbReference>
<protein>
    <submittedName>
        <fullName evidence="6">Bromodomain-containing protein</fullName>
    </submittedName>
</protein>
<feature type="compositionally biased region" description="Low complexity" evidence="4">
    <location>
        <begin position="219"/>
        <end position="237"/>
    </location>
</feature>
<evidence type="ECO:0000256" key="3">
    <source>
        <dbReference type="SAM" id="Coils"/>
    </source>
</evidence>
<organism evidence="6 7">
    <name type="scientific">Glarea lozoyensis (strain ATCC 20868 / MF5171)</name>
    <dbReference type="NCBI Taxonomy" id="1116229"/>
    <lineage>
        <taxon>Eukaryota</taxon>
        <taxon>Fungi</taxon>
        <taxon>Dikarya</taxon>
        <taxon>Ascomycota</taxon>
        <taxon>Pezizomycotina</taxon>
        <taxon>Leotiomycetes</taxon>
        <taxon>Helotiales</taxon>
        <taxon>Helotiaceae</taxon>
        <taxon>Glarea</taxon>
    </lineage>
</organism>
<dbReference type="EMBL" id="KE145363">
    <property type="protein sequence ID" value="EPE30629.1"/>
    <property type="molecule type" value="Genomic_DNA"/>
</dbReference>
<dbReference type="InterPro" id="IPR036427">
    <property type="entry name" value="Bromodomain-like_sf"/>
</dbReference>
<keyword evidence="7" id="KW-1185">Reference proteome</keyword>
<feature type="compositionally biased region" description="Acidic residues" evidence="4">
    <location>
        <begin position="987"/>
        <end position="997"/>
    </location>
</feature>
<dbReference type="GO" id="GO:0006325">
    <property type="term" value="P:chromatin organization"/>
    <property type="evidence" value="ECO:0007669"/>
    <property type="project" value="UniProtKB-ARBA"/>
</dbReference>
<dbReference type="SUPFAM" id="SSF47370">
    <property type="entry name" value="Bromodomain"/>
    <property type="match status" value="1"/>
</dbReference>
<dbReference type="HOGENOM" id="CLU_303488_0_0_1"/>
<dbReference type="STRING" id="1116229.S3D0D3"/>
<feature type="compositionally biased region" description="Basic and acidic residues" evidence="4">
    <location>
        <begin position="969"/>
        <end position="983"/>
    </location>
</feature>
<evidence type="ECO:0000256" key="2">
    <source>
        <dbReference type="PROSITE-ProRule" id="PRU00035"/>
    </source>
</evidence>
<evidence type="ECO:0000313" key="7">
    <source>
        <dbReference type="Proteomes" id="UP000016922"/>
    </source>
</evidence>
<dbReference type="RefSeq" id="XP_008082040.1">
    <property type="nucleotide sequence ID" value="XM_008083849.1"/>
</dbReference>
<sequence>MNHTASPTPSHANIHAYTPLECLLLFQSLLSFGTREEDFVRISDALTHNELVKGEPTYEAQRLSVDALRQLYVQLLHEEVKTDGPEDVQEDGTQSGTKKRKIPSPSLPAPKDVQQCKEKLPLMVDRLYARYRERMIQSIRDEERRYAQVKREIQEIEQGLWDDRIREEDREIQRKAIAVTDGPTHPRTNGVSATPTPIDPPPPPPESKKSEDHKPHENVQPSPVPSESQEPRVSPKPLKLPTPPVAQPPAPQKSEGISLREVLNTPQPEQAIRPPPQQPPNVQTQPQNYSNQPPQQPLQSPHPLPHPVEVRSATGPSGATPHIPLNGPNGTPNSSFNGPSNGSIARPPPKRQPSTNPQQQIQHSPQLPSQSGTQFQWHHEQPYPPPQQMQQPHYQGGNSQQQHYNGPKYPPQYTQVGRGNFPPPHGFPPPNHHVPSSPSPLGSQHPSPVNTQHPSPLNTQLPPPLNTQHSPHMHHQQGILLPPPNGVARSPGSPGMPLDALADMAGQQYRPPPPSSPMTAHSPQMQPPPQGYHMQPPPMGHPMQYQQRQAPNVPSNGQPHGPPQWNQNFPPPQYHPPQGPYPPQFQPSPNQRLPYPAPAPLTQVQENRQYNSPYNPSVAGNQTSKPVAGIPQSLSKPRPSQPNTPLNQKVLRFTTGSGTRWTPTPTPSTPGRDRVIQSPAVEPISPILKPASLPPATKKVPTKQDAPKSEPKKAGRPRPIVQQRTRAGSTASSVVPGSNRSQSVASQVDDDFGGRQVKQEVATPIGLEDGGDTTADEFVARPKPRPSPQKRKHAASIRTSSNSPAQVLWMRNFPKISQSALEGVAAHKNASMFAAPIKERDAPGYKNLILRPQDLKSIRSAINAGHRAATSLAPSDMNPSATNVWLPISEDLIPPKGIINNAQLEKELMRMFANAIMFNADPDRGLGKRLQDSKGKGDEVLGYEIDEDGVVKDTRAMFADVEKLVMELRSTERKSEERPRDVSLADAVDDDEDELVGDEGSVHFGSLAKRRRKG</sequence>
<feature type="compositionally biased region" description="Pro residues" evidence="4">
    <location>
        <begin position="569"/>
        <end position="586"/>
    </location>
</feature>
<reference evidence="6 7" key="1">
    <citation type="journal article" date="2013" name="BMC Genomics">
        <title>Genomics-driven discovery of the pneumocandin biosynthetic gene cluster in the fungus Glarea lozoyensis.</title>
        <authorList>
            <person name="Chen L."/>
            <person name="Yue Q."/>
            <person name="Zhang X."/>
            <person name="Xiang M."/>
            <person name="Wang C."/>
            <person name="Li S."/>
            <person name="Che Y."/>
            <person name="Ortiz-Lopez F.J."/>
            <person name="Bills G.F."/>
            <person name="Liu X."/>
            <person name="An Z."/>
        </authorList>
    </citation>
    <scope>NUCLEOTIDE SEQUENCE [LARGE SCALE GENOMIC DNA]</scope>
    <source>
        <strain evidence="7">ATCC 20868 / MF5171</strain>
    </source>
</reference>
<keyword evidence="3" id="KW-0175">Coiled coil</keyword>
<gene>
    <name evidence="6" type="ORF">GLAREA_03596</name>
</gene>
<feature type="compositionally biased region" description="Pro residues" evidence="4">
    <location>
        <begin position="525"/>
        <end position="540"/>
    </location>
</feature>
<feature type="region of interest" description="Disordered" evidence="4">
    <location>
        <begin position="176"/>
        <end position="802"/>
    </location>
</feature>